<dbReference type="EMBL" id="KI392088">
    <property type="protein sequence ID" value="ERN18614.1"/>
    <property type="molecule type" value="Genomic_DNA"/>
</dbReference>
<dbReference type="Proteomes" id="UP000017836">
    <property type="component" value="Unassembled WGS sequence"/>
</dbReference>
<dbReference type="InterPro" id="IPR027417">
    <property type="entry name" value="P-loop_NTPase"/>
</dbReference>
<dbReference type="EC" id="2.8.2.-" evidence="3"/>
<reference evidence="6" key="1">
    <citation type="journal article" date="2013" name="Science">
        <title>The Amborella genome and the evolution of flowering plants.</title>
        <authorList>
            <consortium name="Amborella Genome Project"/>
        </authorList>
    </citation>
    <scope>NUCLEOTIDE SEQUENCE [LARGE SCALE GENOMIC DNA]</scope>
</reference>
<dbReference type="PANTHER" id="PTHR11783">
    <property type="entry name" value="SULFOTRANSFERASE SULT"/>
    <property type="match status" value="1"/>
</dbReference>
<dbReference type="GO" id="GO:0005737">
    <property type="term" value="C:cytoplasm"/>
    <property type="evidence" value="ECO:0000318"/>
    <property type="project" value="GO_Central"/>
</dbReference>
<comment type="similarity">
    <text evidence="1 3">Belongs to the sulfotransferase 1 family.</text>
</comment>
<dbReference type="HOGENOM" id="CLU_027239_6_1_1"/>
<evidence type="ECO:0000313" key="5">
    <source>
        <dbReference type="EMBL" id="ERN18614.1"/>
    </source>
</evidence>
<dbReference type="SUPFAM" id="SSF52540">
    <property type="entry name" value="P-loop containing nucleoside triphosphate hydrolases"/>
    <property type="match status" value="1"/>
</dbReference>
<dbReference type="Gene3D" id="3.40.50.300">
    <property type="entry name" value="P-loop containing nucleotide triphosphate hydrolases"/>
    <property type="match status" value="1"/>
</dbReference>
<dbReference type="GO" id="GO:0051923">
    <property type="term" value="P:sulfation"/>
    <property type="evidence" value="ECO:0000318"/>
    <property type="project" value="GO_Central"/>
</dbReference>
<proteinExistence type="inferred from homology"/>
<evidence type="ECO:0000256" key="1">
    <source>
        <dbReference type="ARBA" id="ARBA00005771"/>
    </source>
</evidence>
<evidence type="ECO:0000313" key="6">
    <source>
        <dbReference type="Proteomes" id="UP000017836"/>
    </source>
</evidence>
<dbReference type="OMA" id="CEGGSHY"/>
<dbReference type="Gramene" id="ERN18614">
    <property type="protein sequence ID" value="ERN18614"/>
    <property type="gene ID" value="AMTR_s00065p00160860"/>
</dbReference>
<keyword evidence="6" id="KW-1185">Reference proteome</keyword>
<dbReference type="Pfam" id="PF00685">
    <property type="entry name" value="Sulfotransfer_1"/>
    <property type="match status" value="1"/>
</dbReference>
<evidence type="ECO:0000256" key="2">
    <source>
        <dbReference type="ARBA" id="ARBA00022679"/>
    </source>
</evidence>
<evidence type="ECO:0000259" key="4">
    <source>
        <dbReference type="Pfam" id="PF00685"/>
    </source>
</evidence>
<protein>
    <recommendedName>
        <fullName evidence="3">Sulfotransferase</fullName>
        <ecNumber evidence="3">2.8.2.-</ecNumber>
    </recommendedName>
</protein>
<dbReference type="AlphaFoldDB" id="U5D823"/>
<accession>U5D823</accession>
<dbReference type="GO" id="GO:0008146">
    <property type="term" value="F:sulfotransferase activity"/>
    <property type="evidence" value="ECO:0000318"/>
    <property type="project" value="GO_Central"/>
</dbReference>
<evidence type="ECO:0000256" key="3">
    <source>
        <dbReference type="RuleBase" id="RU361155"/>
    </source>
</evidence>
<name>U5D823_AMBTC</name>
<gene>
    <name evidence="5" type="ORF">AMTR_s00065p00160860</name>
</gene>
<organism evidence="5 6">
    <name type="scientific">Amborella trichopoda</name>
    <dbReference type="NCBI Taxonomy" id="13333"/>
    <lineage>
        <taxon>Eukaryota</taxon>
        <taxon>Viridiplantae</taxon>
        <taxon>Streptophyta</taxon>
        <taxon>Embryophyta</taxon>
        <taxon>Tracheophyta</taxon>
        <taxon>Spermatophyta</taxon>
        <taxon>Magnoliopsida</taxon>
        <taxon>Amborellales</taxon>
        <taxon>Amborellaceae</taxon>
        <taxon>Amborella</taxon>
    </lineage>
</organism>
<sequence>MNPIPDIIGVPSPRLFSTHHSYHGLPESLKHCGRQSVYITRNPRDCIVSFWHFMKKFSYHGLENLSFEETFERFCEEYWKVSKEMPERVMFLTYEEMIADTKDVVKRVAAFLGRPVEEEKEVEKIVEICSFEKLSNLEVNKSEEKTSKRRYPNSVFFRKGAVGDWMNHLTPEMIERLDHITQQKLQGSGFDFRLD</sequence>
<feature type="domain" description="Sulfotransferase" evidence="4">
    <location>
        <begin position="10"/>
        <end position="189"/>
    </location>
</feature>
<dbReference type="InterPro" id="IPR000863">
    <property type="entry name" value="Sulfotransferase_dom"/>
</dbReference>
<keyword evidence="2 3" id="KW-0808">Transferase</keyword>
<dbReference type="eggNOG" id="KOG1584">
    <property type="taxonomic scope" value="Eukaryota"/>
</dbReference>